<feature type="domain" description="Metallo-beta-lactamase" evidence="2">
    <location>
        <begin position="45"/>
        <end position="236"/>
    </location>
</feature>
<sequence length="297" mass="33462">MARKHLVCHCLFLLLFFFYPLHQCYSTNALNNENKMDVHFIDVGQGDSIFVELPNGKRLLIDGGPPSSGRKLVNYLKNEGVESIDILISTHPDIDHLGGLIPVIEQFHVKKIIDSGKLYYTPTYFHYIEEVYKRDIPVTIAKTGHSSQLAEGISVKILNSHRPLKTNNQSSIALLLSFKEIDFLLMGDVESDQELRMIQQHNLKSEILKVAHHGSATSSSYEFLQEVKPEMAVLSYSKDNHYGHPVRTIVDNLLRVGATIYSTAKAGDIVVTTDGTDYSIDVSGKDRLIYMRNNNTQ</sequence>
<dbReference type="PANTHER" id="PTHR30619:SF7">
    <property type="entry name" value="BETA-LACTAMASE DOMAIN PROTEIN"/>
    <property type="match status" value="1"/>
</dbReference>
<dbReference type="GO" id="GO:0016787">
    <property type="term" value="F:hydrolase activity"/>
    <property type="evidence" value="ECO:0007669"/>
    <property type="project" value="UniProtKB-KW"/>
</dbReference>
<proteinExistence type="predicted"/>
<dbReference type="Pfam" id="PF00753">
    <property type="entry name" value="Lactamase_B"/>
    <property type="match status" value="1"/>
</dbReference>
<name>A0ABS2N2S1_9BACI</name>
<dbReference type="RefSeq" id="WP_204500821.1">
    <property type="nucleotide sequence ID" value="NZ_JAFBDR010000017.1"/>
</dbReference>
<evidence type="ECO:0000313" key="4">
    <source>
        <dbReference type="Proteomes" id="UP001296943"/>
    </source>
</evidence>
<dbReference type="EMBL" id="JAFBDR010000017">
    <property type="protein sequence ID" value="MBM7572436.1"/>
    <property type="molecule type" value="Genomic_DNA"/>
</dbReference>
<dbReference type="Gene3D" id="3.60.15.10">
    <property type="entry name" value="Ribonuclease Z/Hydroxyacylglutathione hydrolase-like"/>
    <property type="match status" value="1"/>
</dbReference>
<dbReference type="SUPFAM" id="SSF56281">
    <property type="entry name" value="Metallo-hydrolase/oxidoreductase"/>
    <property type="match status" value="1"/>
</dbReference>
<dbReference type="InterPro" id="IPR035681">
    <property type="entry name" value="ComA-like_MBL"/>
</dbReference>
<dbReference type="PANTHER" id="PTHR30619">
    <property type="entry name" value="DNA INTERNALIZATION/COMPETENCE PROTEIN COMEC/REC2"/>
    <property type="match status" value="1"/>
</dbReference>
<feature type="signal peptide" evidence="1">
    <location>
        <begin position="1"/>
        <end position="23"/>
    </location>
</feature>
<keyword evidence="1" id="KW-0732">Signal</keyword>
<evidence type="ECO:0000256" key="1">
    <source>
        <dbReference type="SAM" id="SignalP"/>
    </source>
</evidence>
<dbReference type="CDD" id="cd07731">
    <property type="entry name" value="ComA-like_MBL-fold"/>
    <property type="match status" value="1"/>
</dbReference>
<evidence type="ECO:0000259" key="2">
    <source>
        <dbReference type="SMART" id="SM00849"/>
    </source>
</evidence>
<comment type="caution">
    <text evidence="3">The sequence shown here is derived from an EMBL/GenBank/DDBJ whole genome shotgun (WGS) entry which is preliminary data.</text>
</comment>
<dbReference type="InterPro" id="IPR036866">
    <property type="entry name" value="RibonucZ/Hydroxyglut_hydro"/>
</dbReference>
<keyword evidence="4" id="KW-1185">Reference proteome</keyword>
<dbReference type="Proteomes" id="UP001296943">
    <property type="component" value="Unassembled WGS sequence"/>
</dbReference>
<reference evidence="3 4" key="1">
    <citation type="submission" date="2021-01" db="EMBL/GenBank/DDBJ databases">
        <title>Genomic Encyclopedia of Type Strains, Phase IV (KMG-IV): sequencing the most valuable type-strain genomes for metagenomic binning, comparative biology and taxonomic classification.</title>
        <authorList>
            <person name="Goeker M."/>
        </authorList>
    </citation>
    <scope>NUCLEOTIDE SEQUENCE [LARGE SCALE GENOMIC DNA]</scope>
    <source>
        <strain evidence="3 4">DSM 23711</strain>
    </source>
</reference>
<organism evidence="3 4">
    <name type="scientific">Aquibacillus albus</name>
    <dbReference type="NCBI Taxonomy" id="1168171"/>
    <lineage>
        <taxon>Bacteria</taxon>
        <taxon>Bacillati</taxon>
        <taxon>Bacillota</taxon>
        <taxon>Bacilli</taxon>
        <taxon>Bacillales</taxon>
        <taxon>Bacillaceae</taxon>
        <taxon>Aquibacillus</taxon>
    </lineage>
</organism>
<dbReference type="InterPro" id="IPR001279">
    <property type="entry name" value="Metallo-B-lactamas"/>
</dbReference>
<feature type="chain" id="PRO_5047132331" evidence="1">
    <location>
        <begin position="24"/>
        <end position="297"/>
    </location>
</feature>
<dbReference type="SMART" id="SM00849">
    <property type="entry name" value="Lactamase_B"/>
    <property type="match status" value="1"/>
</dbReference>
<accession>A0ABS2N2S1</accession>
<gene>
    <name evidence="3" type="ORF">JOC48_002940</name>
</gene>
<protein>
    <submittedName>
        <fullName evidence="3">Beta-lactamase superfamily II metal-dependent hydrolase</fullName>
    </submittedName>
</protein>
<keyword evidence="3" id="KW-0378">Hydrolase</keyword>
<dbReference type="InterPro" id="IPR052159">
    <property type="entry name" value="Competence_DNA_uptake"/>
</dbReference>
<evidence type="ECO:0000313" key="3">
    <source>
        <dbReference type="EMBL" id="MBM7572436.1"/>
    </source>
</evidence>